<organism evidence="2 3">
    <name type="scientific">Trifolium subterraneum</name>
    <name type="common">Subterranean clover</name>
    <dbReference type="NCBI Taxonomy" id="3900"/>
    <lineage>
        <taxon>Eukaryota</taxon>
        <taxon>Viridiplantae</taxon>
        <taxon>Streptophyta</taxon>
        <taxon>Embryophyta</taxon>
        <taxon>Tracheophyta</taxon>
        <taxon>Spermatophyta</taxon>
        <taxon>Magnoliopsida</taxon>
        <taxon>eudicotyledons</taxon>
        <taxon>Gunneridae</taxon>
        <taxon>Pentapetalae</taxon>
        <taxon>rosids</taxon>
        <taxon>fabids</taxon>
        <taxon>Fabales</taxon>
        <taxon>Fabaceae</taxon>
        <taxon>Papilionoideae</taxon>
        <taxon>50 kb inversion clade</taxon>
        <taxon>NPAAA clade</taxon>
        <taxon>Hologalegina</taxon>
        <taxon>IRL clade</taxon>
        <taxon>Trifolieae</taxon>
        <taxon>Trifolium</taxon>
    </lineage>
</organism>
<dbReference type="Proteomes" id="UP000242715">
    <property type="component" value="Unassembled WGS sequence"/>
</dbReference>
<accession>A0A2Z6NBX7</accession>
<evidence type="ECO:0008006" key="4">
    <source>
        <dbReference type="Google" id="ProtNLM"/>
    </source>
</evidence>
<dbReference type="EMBL" id="DF973537">
    <property type="protein sequence ID" value="GAU33780.1"/>
    <property type="molecule type" value="Genomic_DNA"/>
</dbReference>
<feature type="transmembrane region" description="Helical" evidence="1">
    <location>
        <begin position="23"/>
        <end position="48"/>
    </location>
</feature>
<evidence type="ECO:0000313" key="2">
    <source>
        <dbReference type="EMBL" id="GAU33780.1"/>
    </source>
</evidence>
<name>A0A2Z6NBX7_TRISU</name>
<dbReference type="AlphaFoldDB" id="A0A2Z6NBX7"/>
<keyword evidence="1" id="KW-0472">Membrane</keyword>
<evidence type="ECO:0000256" key="1">
    <source>
        <dbReference type="SAM" id="Phobius"/>
    </source>
</evidence>
<reference evidence="3" key="1">
    <citation type="journal article" date="2017" name="Front. Plant Sci.">
        <title>Climate Clever Clovers: New Paradigm to Reduce the Environmental Footprint of Ruminants by Breeding Low Methanogenic Forages Utilizing Haplotype Variation.</title>
        <authorList>
            <person name="Kaur P."/>
            <person name="Appels R."/>
            <person name="Bayer P.E."/>
            <person name="Keeble-Gagnere G."/>
            <person name="Wang J."/>
            <person name="Hirakawa H."/>
            <person name="Shirasawa K."/>
            <person name="Vercoe P."/>
            <person name="Stefanova K."/>
            <person name="Durmic Z."/>
            <person name="Nichols P."/>
            <person name="Revell C."/>
            <person name="Isobe S.N."/>
            <person name="Edwards D."/>
            <person name="Erskine W."/>
        </authorList>
    </citation>
    <scope>NUCLEOTIDE SEQUENCE [LARGE SCALE GENOMIC DNA]</scope>
    <source>
        <strain evidence="3">cv. Daliak</strain>
    </source>
</reference>
<protein>
    <recommendedName>
        <fullName evidence="4">Transmembrane protein</fullName>
    </recommendedName>
</protein>
<keyword evidence="1" id="KW-1133">Transmembrane helix</keyword>
<gene>
    <name evidence="2" type="ORF">TSUD_221180</name>
</gene>
<keyword evidence="1" id="KW-0812">Transmembrane</keyword>
<sequence>MVPCKNEGVSLYVLRVGMGSRGLFASIRCGAVYVGIGVGFCGGWFAFFKFLSFRAAALNLVWYNCGRRWSCLRVCFGFGALFFAGF</sequence>
<keyword evidence="3" id="KW-1185">Reference proteome</keyword>
<evidence type="ECO:0000313" key="3">
    <source>
        <dbReference type="Proteomes" id="UP000242715"/>
    </source>
</evidence>
<proteinExistence type="predicted"/>